<feature type="region of interest" description="Disordered" evidence="13">
    <location>
        <begin position="523"/>
        <end position="545"/>
    </location>
</feature>
<dbReference type="STRING" id="158441.A0A226E4E3"/>
<feature type="compositionally biased region" description="Low complexity" evidence="13">
    <location>
        <begin position="11"/>
        <end position="20"/>
    </location>
</feature>
<feature type="compositionally biased region" description="Pro residues" evidence="13">
    <location>
        <begin position="457"/>
        <end position="467"/>
    </location>
</feature>
<evidence type="ECO:0000313" key="20">
    <source>
        <dbReference type="EMBL" id="OXA51781.1"/>
    </source>
</evidence>
<dbReference type="Pfam" id="PF16417">
    <property type="entry name" value="CNOT1_TTP_bind"/>
    <property type="match status" value="1"/>
</dbReference>
<dbReference type="FunFam" id="1.25.40.180:FF:000005">
    <property type="entry name" value="Ccr4-not transcription complex subunit 1 isoform"/>
    <property type="match status" value="1"/>
</dbReference>
<comment type="subcellular location">
    <subcellularLocation>
        <location evidence="2">Cytoplasm</location>
    </subcellularLocation>
    <subcellularLocation>
        <location evidence="1">Nucleus</location>
    </subcellularLocation>
</comment>
<evidence type="ECO:0000256" key="11">
    <source>
        <dbReference type="ARBA" id="ARBA00032531"/>
    </source>
</evidence>
<dbReference type="Pfam" id="PF16418">
    <property type="entry name" value="CNOT1_HEAT"/>
    <property type="match status" value="1"/>
</dbReference>
<sequence>MTMESDGGGSPSSSASSSSSQPYDAGAVDFVLKHGIGVCASVEEIRPAFMSMGLQKLTPPAVARIINGFWKAYDLTQTSSDGTTWGDGGGNKDKTDSVNWSLKPFVQATIELVPSLSWKDVIRELDFSGLYIRDGKGFRAFMEGLKYGIQVQSQSRNDQFPIELFYRRWVNAGVDAQIYFFKAALNPNNFDSFYLLDHPHHAVPTEMLKTSGDKSYDVKEIAIWKSIELLDILLSLSDAGSYPIIQDLFQFPIIHCPDLLLLGLAQMSSPVNVLRQEMIAALLPIFFGNHINSGVILQYIWHNGSSSLRTIMIHSMAEWYLRGENDQTKLSRILDIAQDLKALQLLLNASSHVFIIDLACLASRREFLKLDKWLSDNVREHGEPFVASIVKVLKRRVPFILGKEDNIPKTAQLPPETIGVVMQCLNQCVGKVNQELSDTILAIGNSYSNLIGRSRPPSGPPPPPGVLRPPHRNINNPDSAFNPSSAPGQLFPSSDPLSSGFGGLNISGNAAASGGGGGGANFGFNPLGGGQTPGSPSRLLGPGFNSQNPAASASYPILSSLQLGPNTGAPNVAAVSAALMSGINNSMGMGMLGGRLGQNLQGPAGGGGSNAIGNNGASIDKRSGLPDATLLFTEMQGEISKEAEDEANNYFHRIYSKPPDPTMTINEVLDLLKRFQESSVRKEREVFTCMLRNLFEEYKFFPQYPDKELHTTAQLFGGIIEHGLVTTYLQLGVALRFVVDALKKPPGSKMYFFGLAALERFKNRLKEYPQYCQHLSSIPHFQEFPPHLIDYVDSGTRSQEPPRPRTASGGGPLQPPVTTTSSSSSSSAQHPPGTNAAGVGSKGMSNSGPGVIAPKSGSTTASSVSSAAAASAPGPGPSIAGRPSIANATNISTLLVATEKDEKITPPPEVIQDKTAFIFNNLNQMNLPQKSEELKEVVGTDYWPWISQYLVMKRASIELNFHNLYSNLLDTLKAKELTIHVLKETHRNIKILLKTDKSAGNFSDRALLKNLGHWLGMITLLRNKPIILDDLDIKSLIIESYRKGLQDLLYVVPFAAKIMESCARSKVFCPPCPWTMGILNVLAELHQEPDMKLNLKFEIEVLCKSLGIEIRDLKPNGILKDENIFKIDIYQLSYQTSSDKRNIAASLPIEQSSQAKPLNDMSQSQTHHHLPNAPTPQNMEDISSILSTSPHHLQPVMMTGLSSTPTLPTNAPEPKFAFMDIDTANLPALLANVVINAQIPLLQTNPQLKQSIRTSIEKAIQDLVAPVVDRSIKYTINACEQVIKKDFALDYEEGRMRAAAHHMMRYLTAGMAMITSRDHIFVGITNNLKSSFTTQLTAAVADRQPMKDMIEQASSLIAGDNMEIACVFIQKAAVEKGLVEIDKKLSSEYEIRKQAKLENRRYYDSNMMNFQVERIPEQIRVKPPQPGGPVSQQLAVYEDFSRNIPGFIPPAEGDAPFLNPRFSGGMPPTGSAGALQPANTSGGAAQNPPGTGEDLMSIYEKLVTEMENYLQGLALSHSPASPQLAQGVKNLMDAICLVRQSQSVVAAITLLQKSVEGLLEGLTAFPNDPEIIRYRDAHLMVLKGLQDERGFGQTWVNRQVTKCVIESRPEIKYNVDAVDTLIRANLVNMIQFDAHLSNAMDKGTNVLAVNFAMQLVQMYLVDERYNTVVTVTESDLYHTVDMLSRVATVNRQHPEGLIHLIEVLRNHEAPNFVGGGQVALQTPSNLHVAPVNATREFDDSQGLVEKSEMLFREWIRLYVTQGSPRDSNKAFASFIHDLNASGILKSDDIITRFFRVCIQFCVSQVYQGLQAAKASLPSTPLVRTKCYQSVDALVRLVALLIRHIGDNSTTQPKINLLNKFLGIVAGLLIQDHDIQKQDFQQLPFHRLFIMLFQDLNQSDPVFDTIGTQILAGFSNILHILSPLKVSGFVYAWLEIIGNRTFIARMLALAADHKCWAMYCQLLLDLFKFLQPYLRNADLAKPVATLYRGTLRVLLVILHDFPDFLCDYCYHFLDAIPPNCIQMRNLVLSAFPRNMRLPDPFTANLKFEMLADTAVAPRVLLNVGGMIQPAKFKADLESYLRTRAPVTFLSELRTNLQVSNEHGTRYNIPLLNALVLFVGTQHINAIRTRGQTPSMSTIAHTSHMDIFQNLAVDLDTEGRYLFLNALANQLRYPSSHTHYFSLVILYLFAHSNTEVVQEQITRVLLERLVVNRPHPWGLLVTFIELIKNGAYKFWAHEFVHCAPEVIKLFESVARSCMVTKNTPVPVGSSGQPVLNLSTNPPPISTSLMSMDSVDILSLE</sequence>
<protein>
    <recommendedName>
        <fullName evidence="12">CCR4-NOT transcription complex subunit 1</fullName>
    </recommendedName>
    <alternativeName>
        <fullName evidence="11">CCR4-associated factor 1</fullName>
    </alternativeName>
</protein>
<evidence type="ECO:0000256" key="12">
    <source>
        <dbReference type="ARBA" id="ARBA00071432"/>
    </source>
</evidence>
<dbReference type="GO" id="GO:0031047">
    <property type="term" value="P:regulatory ncRNA-mediated gene silencing"/>
    <property type="evidence" value="ECO:0007669"/>
    <property type="project" value="UniProtKB-KW"/>
</dbReference>
<dbReference type="PANTHER" id="PTHR13162">
    <property type="entry name" value="CCR4-NOT TRANSCRIPTION COMPLEX"/>
    <property type="match status" value="1"/>
</dbReference>
<evidence type="ECO:0000256" key="10">
    <source>
        <dbReference type="ARBA" id="ARBA00025717"/>
    </source>
</evidence>
<feature type="compositionally biased region" description="Low complexity" evidence="13">
    <location>
        <begin position="818"/>
        <end position="827"/>
    </location>
</feature>
<dbReference type="InterPro" id="IPR038535">
    <property type="entry name" value="CNOT1_TTP_bind_sf"/>
</dbReference>
<keyword evidence="5" id="KW-0810">Translation regulation</keyword>
<evidence type="ECO:0000259" key="17">
    <source>
        <dbReference type="Pfam" id="PF16417"/>
    </source>
</evidence>
<feature type="region of interest" description="Disordered" evidence="13">
    <location>
        <begin position="791"/>
        <end position="861"/>
    </location>
</feature>
<evidence type="ECO:0000256" key="8">
    <source>
        <dbReference type="ARBA" id="ARBA00023163"/>
    </source>
</evidence>
<dbReference type="Pfam" id="PF12842">
    <property type="entry name" value="DUF3819"/>
    <property type="match status" value="1"/>
</dbReference>
<dbReference type="Gene3D" id="1.25.40.790">
    <property type="match status" value="1"/>
</dbReference>
<feature type="region of interest" description="Disordered" evidence="13">
    <location>
        <begin position="1154"/>
        <end position="1182"/>
    </location>
</feature>
<dbReference type="InterPro" id="IPR032191">
    <property type="entry name" value="CNOT1_CAF1_bind"/>
</dbReference>
<dbReference type="Gene3D" id="1.25.40.840">
    <property type="entry name" value="CCR4-NOT transcription complex subunit 1 TTP binding domain"/>
    <property type="match status" value="1"/>
</dbReference>
<evidence type="ECO:0000256" key="4">
    <source>
        <dbReference type="ARBA" id="ARBA00022491"/>
    </source>
</evidence>
<feature type="domain" description="CCR4-NOT transcription complex subunit 1 CAF1-binding" evidence="16">
    <location>
        <begin position="904"/>
        <end position="1123"/>
    </location>
</feature>
<dbReference type="InterPro" id="IPR024557">
    <property type="entry name" value="CNOT1_dom_4"/>
</dbReference>
<dbReference type="InterPro" id="IPR040398">
    <property type="entry name" value="Not1"/>
</dbReference>
<evidence type="ECO:0000256" key="7">
    <source>
        <dbReference type="ARBA" id="ARBA00023158"/>
    </source>
</evidence>
<evidence type="ECO:0000256" key="6">
    <source>
        <dbReference type="ARBA" id="ARBA00023015"/>
    </source>
</evidence>
<feature type="domain" description="CCR4-NOT transcription complex subunit 1" evidence="15">
    <location>
        <begin position="1246"/>
        <end position="1396"/>
    </location>
</feature>
<dbReference type="GO" id="GO:0017148">
    <property type="term" value="P:negative regulation of translation"/>
    <property type="evidence" value="ECO:0007669"/>
    <property type="project" value="InterPro"/>
</dbReference>
<dbReference type="Pfam" id="PF16415">
    <property type="entry name" value="CNOT1_CAF1_bind"/>
    <property type="match status" value="1"/>
</dbReference>
<evidence type="ECO:0000313" key="21">
    <source>
        <dbReference type="Proteomes" id="UP000198287"/>
    </source>
</evidence>
<evidence type="ECO:0000256" key="13">
    <source>
        <dbReference type="SAM" id="MobiDB-lite"/>
    </source>
</evidence>
<keyword evidence="4" id="KW-0678">Repressor</keyword>
<dbReference type="Gene3D" id="1.25.40.180">
    <property type="match status" value="1"/>
</dbReference>
<name>A0A226E4E3_FOLCA</name>
<dbReference type="GO" id="GO:0005634">
    <property type="term" value="C:nucleus"/>
    <property type="evidence" value="ECO:0007669"/>
    <property type="project" value="UniProtKB-SubCell"/>
</dbReference>
<dbReference type="OMA" id="VECHYQL"/>
<dbReference type="GO" id="GO:0030015">
    <property type="term" value="C:CCR4-NOT core complex"/>
    <property type="evidence" value="ECO:0007669"/>
    <property type="project" value="InterPro"/>
</dbReference>
<dbReference type="Gene3D" id="1.25.40.800">
    <property type="match status" value="1"/>
</dbReference>
<evidence type="ECO:0000259" key="18">
    <source>
        <dbReference type="Pfam" id="PF16418"/>
    </source>
</evidence>
<feature type="region of interest" description="Disordered" evidence="13">
    <location>
        <begin position="1463"/>
        <end position="1492"/>
    </location>
</feature>
<evidence type="ECO:0000259" key="15">
    <source>
        <dbReference type="Pfam" id="PF12842"/>
    </source>
</evidence>
<feature type="domain" description="CCR4-NOT transcription complex subunit 1-like NOT1 connector" evidence="19">
    <location>
        <begin position="1497"/>
        <end position="1705"/>
    </location>
</feature>
<keyword evidence="3" id="KW-0963">Cytoplasm</keyword>
<dbReference type="FunFam" id="1.25.40.800:FF:000001">
    <property type="entry name" value="CCR4-NOT transcription complex subunit 1"/>
    <property type="match status" value="1"/>
</dbReference>
<dbReference type="GO" id="GO:0060090">
    <property type="term" value="F:molecular adaptor activity"/>
    <property type="evidence" value="ECO:0007669"/>
    <property type="project" value="TreeGrafter"/>
</dbReference>
<feature type="domain" description="CCR4-NOT transcription complex subunit 1 TTP binding" evidence="17">
    <location>
        <begin position="631"/>
        <end position="802"/>
    </location>
</feature>
<evidence type="ECO:0000256" key="9">
    <source>
        <dbReference type="ARBA" id="ARBA00023242"/>
    </source>
</evidence>
<dbReference type="EMBL" id="LNIX01000007">
    <property type="protein sequence ID" value="OXA51781.1"/>
    <property type="molecule type" value="Genomic_DNA"/>
</dbReference>
<dbReference type="InterPro" id="IPR055454">
    <property type="entry name" value="CNOT1-like_NOT1_connector"/>
</dbReference>
<keyword evidence="8" id="KW-0804">Transcription</keyword>
<gene>
    <name evidence="20" type="ORF">Fcan01_13498</name>
</gene>
<dbReference type="InterPro" id="IPR007196">
    <property type="entry name" value="CCR4-Not_Not1_C"/>
</dbReference>
<dbReference type="InterPro" id="IPR032193">
    <property type="entry name" value="CNOT1_TTP_bind"/>
</dbReference>
<dbReference type="FunFam" id="1.25.40.790:FF:000001">
    <property type="entry name" value="Ccr4-not transcription complex subunit 1 isoform"/>
    <property type="match status" value="1"/>
</dbReference>
<proteinExistence type="inferred from homology"/>
<dbReference type="InterPro" id="IPR032194">
    <property type="entry name" value="CNOT1_HEAT"/>
</dbReference>
<feature type="compositionally biased region" description="Polar residues" evidence="13">
    <location>
        <begin position="473"/>
        <end position="494"/>
    </location>
</feature>
<dbReference type="GO" id="GO:0000932">
    <property type="term" value="C:P-body"/>
    <property type="evidence" value="ECO:0007669"/>
    <property type="project" value="TreeGrafter"/>
</dbReference>
<evidence type="ECO:0000256" key="5">
    <source>
        <dbReference type="ARBA" id="ARBA00022845"/>
    </source>
</evidence>
<dbReference type="GO" id="GO:0000288">
    <property type="term" value="P:nuclear-transcribed mRNA catabolic process, deadenylation-dependent decay"/>
    <property type="evidence" value="ECO:0007669"/>
    <property type="project" value="TreeGrafter"/>
</dbReference>
<accession>A0A226E4E3</accession>
<comment type="similarity">
    <text evidence="10">Belongs to the CNOT1 family.</text>
</comment>
<feature type="domain" description="CCR4-NOT transcription complex subunit 1 HEAT repeat" evidence="18">
    <location>
        <begin position="276"/>
        <end position="425"/>
    </location>
</feature>
<feature type="compositionally biased region" description="Polar residues" evidence="13">
    <location>
        <begin position="1154"/>
        <end position="1165"/>
    </location>
</feature>
<organism evidence="20 21">
    <name type="scientific">Folsomia candida</name>
    <name type="common">Springtail</name>
    <dbReference type="NCBI Taxonomy" id="158441"/>
    <lineage>
        <taxon>Eukaryota</taxon>
        <taxon>Metazoa</taxon>
        <taxon>Ecdysozoa</taxon>
        <taxon>Arthropoda</taxon>
        <taxon>Hexapoda</taxon>
        <taxon>Collembola</taxon>
        <taxon>Entomobryomorpha</taxon>
        <taxon>Isotomoidea</taxon>
        <taxon>Isotomidae</taxon>
        <taxon>Proisotominae</taxon>
        <taxon>Folsomia</taxon>
    </lineage>
</organism>
<reference evidence="20 21" key="1">
    <citation type="submission" date="2015-12" db="EMBL/GenBank/DDBJ databases">
        <title>The genome of Folsomia candida.</title>
        <authorList>
            <person name="Faddeeva A."/>
            <person name="Derks M.F."/>
            <person name="Anvar Y."/>
            <person name="Smit S."/>
            <person name="Van Straalen N."/>
            <person name="Roelofs D."/>
        </authorList>
    </citation>
    <scope>NUCLEOTIDE SEQUENCE [LARGE SCALE GENOMIC DNA]</scope>
    <source>
        <strain evidence="20 21">VU population</strain>
        <tissue evidence="20">Whole body</tissue>
    </source>
</reference>
<evidence type="ECO:0000256" key="2">
    <source>
        <dbReference type="ARBA" id="ARBA00004496"/>
    </source>
</evidence>
<feature type="region of interest" description="Disordered" evidence="13">
    <location>
        <begin position="1"/>
        <end position="22"/>
    </location>
</feature>
<dbReference type="OrthoDB" id="1933107at2759"/>
<dbReference type="CDD" id="cd20710">
    <property type="entry name" value="NOT1_connector"/>
    <property type="match status" value="1"/>
</dbReference>
<dbReference type="Proteomes" id="UP000198287">
    <property type="component" value="Unassembled WGS sequence"/>
</dbReference>
<dbReference type="Pfam" id="PF04054">
    <property type="entry name" value="Not1"/>
    <property type="match status" value="1"/>
</dbReference>
<evidence type="ECO:0000256" key="3">
    <source>
        <dbReference type="ARBA" id="ARBA00022490"/>
    </source>
</evidence>
<keyword evidence="6" id="KW-0805">Transcription regulation</keyword>
<evidence type="ECO:0000259" key="19">
    <source>
        <dbReference type="Pfam" id="PF23590"/>
    </source>
</evidence>
<dbReference type="Pfam" id="PF23590">
    <property type="entry name" value="NOT1_connector"/>
    <property type="match status" value="1"/>
</dbReference>
<dbReference type="FunFam" id="1.25.40.840:FF:000001">
    <property type="entry name" value="Ccr4-not transcription complex subunit 1 isoform"/>
    <property type="match status" value="1"/>
</dbReference>
<dbReference type="PANTHER" id="PTHR13162:SF8">
    <property type="entry name" value="CCR4-NOT TRANSCRIPTION COMPLEX SUBUNIT 1"/>
    <property type="match status" value="1"/>
</dbReference>
<feature type="region of interest" description="Disordered" evidence="13">
    <location>
        <begin position="451"/>
        <end position="494"/>
    </location>
</feature>
<feature type="compositionally biased region" description="Gly residues" evidence="13">
    <location>
        <begin position="1"/>
        <end position="10"/>
    </location>
</feature>
<keyword evidence="7" id="KW-0943">RNA-mediated gene silencing</keyword>
<keyword evidence="21" id="KW-1185">Reference proteome</keyword>
<comment type="caution">
    <text evidence="20">The sequence shown here is derived from an EMBL/GenBank/DDBJ whole genome shotgun (WGS) entry which is preliminary data.</text>
</comment>
<evidence type="ECO:0000256" key="1">
    <source>
        <dbReference type="ARBA" id="ARBA00004123"/>
    </source>
</evidence>
<feature type="compositionally biased region" description="Gly residues" evidence="13">
    <location>
        <begin position="523"/>
        <end position="532"/>
    </location>
</feature>
<evidence type="ECO:0000259" key="14">
    <source>
        <dbReference type="Pfam" id="PF04054"/>
    </source>
</evidence>
<evidence type="ECO:0000259" key="16">
    <source>
        <dbReference type="Pfam" id="PF16415"/>
    </source>
</evidence>
<feature type="domain" description="CCR4-Not complex component Not1 C-terminal" evidence="14">
    <location>
        <begin position="1894"/>
        <end position="2252"/>
    </location>
</feature>
<keyword evidence="9" id="KW-0539">Nucleus</keyword>